<dbReference type="SMART" id="SM00448">
    <property type="entry name" value="REC"/>
    <property type="match status" value="1"/>
</dbReference>
<proteinExistence type="predicted"/>
<dbReference type="GO" id="GO:0006355">
    <property type="term" value="P:regulation of DNA-templated transcription"/>
    <property type="evidence" value="ECO:0007669"/>
    <property type="project" value="InterPro"/>
</dbReference>
<dbReference type="SUPFAM" id="SSF46894">
    <property type="entry name" value="C-terminal effector domain of the bipartite response regulators"/>
    <property type="match status" value="1"/>
</dbReference>
<evidence type="ECO:0000256" key="2">
    <source>
        <dbReference type="ARBA" id="ARBA00023125"/>
    </source>
</evidence>
<feature type="domain" description="Response regulatory" evidence="5">
    <location>
        <begin position="3"/>
        <end position="119"/>
    </location>
</feature>
<evidence type="ECO:0000259" key="5">
    <source>
        <dbReference type="PROSITE" id="PS50110"/>
    </source>
</evidence>
<dbReference type="InterPro" id="IPR039420">
    <property type="entry name" value="WalR-like"/>
</dbReference>
<dbReference type="CDD" id="cd06170">
    <property type="entry name" value="LuxR_C_like"/>
    <property type="match status" value="1"/>
</dbReference>
<dbReference type="SMART" id="SM00421">
    <property type="entry name" value="HTH_LUXR"/>
    <property type="match status" value="1"/>
</dbReference>
<reference evidence="6" key="1">
    <citation type="submission" date="2022-03" db="EMBL/GenBank/DDBJ databases">
        <title>Description of Abyssus ytuae gen. nov., sp. nov., a novel member of the family Flavobacteriaceae isolated from the sediment of Mariana Trench.</title>
        <authorList>
            <person name="Zhang J."/>
            <person name="Xu X."/>
        </authorList>
    </citation>
    <scope>NUCLEOTIDE SEQUENCE</scope>
    <source>
        <strain evidence="6">MT3330</strain>
    </source>
</reference>
<evidence type="ECO:0000313" key="6">
    <source>
        <dbReference type="EMBL" id="UOB19362.1"/>
    </source>
</evidence>
<name>A0A9E7CV42_9FLAO</name>
<dbReference type="Pfam" id="PF00072">
    <property type="entry name" value="Response_reg"/>
    <property type="match status" value="1"/>
</dbReference>
<dbReference type="InterPro" id="IPR011006">
    <property type="entry name" value="CheY-like_superfamily"/>
</dbReference>
<dbReference type="PROSITE" id="PS00622">
    <property type="entry name" value="HTH_LUXR_1"/>
    <property type="match status" value="1"/>
</dbReference>
<dbReference type="InterPro" id="IPR000792">
    <property type="entry name" value="Tscrpt_reg_LuxR_C"/>
</dbReference>
<dbReference type="PROSITE" id="PS50110">
    <property type="entry name" value="RESPONSE_REGULATORY"/>
    <property type="match status" value="1"/>
</dbReference>
<dbReference type="RefSeq" id="WP_255845978.1">
    <property type="nucleotide sequence ID" value="NZ_CP094358.1"/>
</dbReference>
<dbReference type="KEGG" id="fbm:MQE35_08695"/>
<protein>
    <submittedName>
        <fullName evidence="6">Response regulator transcription factor</fullName>
    </submittedName>
</protein>
<dbReference type="PANTHER" id="PTHR43214">
    <property type="entry name" value="TWO-COMPONENT RESPONSE REGULATOR"/>
    <property type="match status" value="1"/>
</dbReference>
<dbReference type="PROSITE" id="PS50043">
    <property type="entry name" value="HTH_LUXR_2"/>
    <property type="match status" value="1"/>
</dbReference>
<evidence type="ECO:0000259" key="4">
    <source>
        <dbReference type="PROSITE" id="PS50043"/>
    </source>
</evidence>
<dbReference type="InterPro" id="IPR016032">
    <property type="entry name" value="Sig_transdc_resp-reg_C-effctor"/>
</dbReference>
<keyword evidence="7" id="KW-1185">Reference proteome</keyword>
<keyword evidence="1 3" id="KW-0597">Phosphoprotein</keyword>
<organism evidence="6 7">
    <name type="scientific">Abyssalbus ytuae</name>
    <dbReference type="NCBI Taxonomy" id="2926907"/>
    <lineage>
        <taxon>Bacteria</taxon>
        <taxon>Pseudomonadati</taxon>
        <taxon>Bacteroidota</taxon>
        <taxon>Flavobacteriia</taxon>
        <taxon>Flavobacteriales</taxon>
        <taxon>Flavobacteriaceae</taxon>
        <taxon>Abyssalbus</taxon>
    </lineage>
</organism>
<dbReference type="AlphaFoldDB" id="A0A9E7CV42"/>
<feature type="modified residue" description="4-aspartylphosphate" evidence="3">
    <location>
        <position position="54"/>
    </location>
</feature>
<accession>A0A9E7CV42</accession>
<dbReference type="PANTHER" id="PTHR43214:SF43">
    <property type="entry name" value="TWO-COMPONENT RESPONSE REGULATOR"/>
    <property type="match status" value="1"/>
</dbReference>
<evidence type="ECO:0000313" key="7">
    <source>
        <dbReference type="Proteomes" id="UP000831290"/>
    </source>
</evidence>
<sequence length="206" mass="23440">MIRLVIAEDHNALIDGFKLFIEYEEDIEFLGSANNGQELCELVERKRPHVIITDIRMPVMDGIEATSKILKAHPEIKIIAFTMFDQDDAVQQMLQAGAKGYILKNSSLKELLAAIRNVYNGQNYYDPNISLGAFNQVKTENKPVLTQRQKEILKLVAKGKTNQEIADILFIGKTTVETHRKNMIRKLNLKGAGELLRYALESKYDF</sequence>
<dbReference type="EMBL" id="CP094358">
    <property type="protein sequence ID" value="UOB19362.1"/>
    <property type="molecule type" value="Genomic_DNA"/>
</dbReference>
<dbReference type="InterPro" id="IPR058245">
    <property type="entry name" value="NreC/VraR/RcsB-like_REC"/>
</dbReference>
<dbReference type="Proteomes" id="UP000831290">
    <property type="component" value="Chromosome"/>
</dbReference>
<feature type="domain" description="HTH luxR-type" evidence="4">
    <location>
        <begin position="138"/>
        <end position="203"/>
    </location>
</feature>
<gene>
    <name evidence="6" type="ORF">MQE35_08695</name>
</gene>
<dbReference type="GO" id="GO:0000160">
    <property type="term" value="P:phosphorelay signal transduction system"/>
    <property type="evidence" value="ECO:0007669"/>
    <property type="project" value="InterPro"/>
</dbReference>
<keyword evidence="2" id="KW-0238">DNA-binding</keyword>
<dbReference type="PRINTS" id="PR00038">
    <property type="entry name" value="HTHLUXR"/>
</dbReference>
<evidence type="ECO:0000256" key="1">
    <source>
        <dbReference type="ARBA" id="ARBA00022553"/>
    </source>
</evidence>
<evidence type="ECO:0000256" key="3">
    <source>
        <dbReference type="PROSITE-ProRule" id="PRU00169"/>
    </source>
</evidence>
<dbReference type="InterPro" id="IPR001789">
    <property type="entry name" value="Sig_transdc_resp-reg_receiver"/>
</dbReference>
<dbReference type="GO" id="GO:0003677">
    <property type="term" value="F:DNA binding"/>
    <property type="evidence" value="ECO:0007669"/>
    <property type="project" value="UniProtKB-KW"/>
</dbReference>
<dbReference type="CDD" id="cd17535">
    <property type="entry name" value="REC_NarL-like"/>
    <property type="match status" value="1"/>
</dbReference>
<dbReference type="Gene3D" id="3.40.50.2300">
    <property type="match status" value="1"/>
</dbReference>
<dbReference type="Pfam" id="PF00196">
    <property type="entry name" value="GerE"/>
    <property type="match status" value="1"/>
</dbReference>
<dbReference type="SUPFAM" id="SSF52172">
    <property type="entry name" value="CheY-like"/>
    <property type="match status" value="1"/>
</dbReference>